<sequence>MLHHVKIRVRVRATTVTTPRGVPFRGTLGAPGHVRNQVPHQVTLKVTHLAGRHGRLKPGSRGPRD</sequence>
<comment type="caution">
    <text evidence="1">The sequence shown here is derived from an EMBL/GenBank/DDBJ whole genome shotgun (WGS) entry which is preliminary data.</text>
</comment>
<organism evidence="1 2">
    <name type="scientific">Actinomadura soli</name>
    <dbReference type="NCBI Taxonomy" id="2508997"/>
    <lineage>
        <taxon>Bacteria</taxon>
        <taxon>Bacillati</taxon>
        <taxon>Actinomycetota</taxon>
        <taxon>Actinomycetes</taxon>
        <taxon>Streptosporangiales</taxon>
        <taxon>Thermomonosporaceae</taxon>
        <taxon>Actinomadura</taxon>
    </lineage>
</organism>
<reference evidence="1 2" key="1">
    <citation type="submission" date="2019-05" db="EMBL/GenBank/DDBJ databases">
        <title>Draft genome sequence of Actinomadura sp. 14C53.</title>
        <authorList>
            <person name="Saricaoglu S."/>
            <person name="Isik K."/>
        </authorList>
    </citation>
    <scope>NUCLEOTIDE SEQUENCE [LARGE SCALE GENOMIC DNA]</scope>
    <source>
        <strain evidence="1 2">14C53</strain>
    </source>
</reference>
<evidence type="ECO:0000313" key="1">
    <source>
        <dbReference type="EMBL" id="TMQ80608.1"/>
    </source>
</evidence>
<keyword evidence="2" id="KW-1185">Reference proteome</keyword>
<protein>
    <submittedName>
        <fullName evidence="1">Uncharacterized protein</fullName>
    </submittedName>
</protein>
<evidence type="ECO:0000313" key="2">
    <source>
        <dbReference type="Proteomes" id="UP000309174"/>
    </source>
</evidence>
<gene>
    <name evidence="1" type="ORF">ETD83_41735</name>
</gene>
<name>A0A5C4IY38_9ACTN</name>
<proteinExistence type="predicted"/>
<dbReference type="AlphaFoldDB" id="A0A5C4IY38"/>
<dbReference type="Proteomes" id="UP000309174">
    <property type="component" value="Unassembled WGS sequence"/>
</dbReference>
<dbReference type="EMBL" id="VCKW01000548">
    <property type="protein sequence ID" value="TMQ80608.1"/>
    <property type="molecule type" value="Genomic_DNA"/>
</dbReference>
<accession>A0A5C4IY38</accession>